<comment type="function">
    <text evidence="4">Repressor of jasmonate responses.</text>
</comment>
<feature type="region of interest" description="Disordered" evidence="5">
    <location>
        <begin position="52"/>
        <end position="98"/>
    </location>
</feature>
<dbReference type="PANTHER" id="PTHR33077:SF5">
    <property type="entry name" value="PROTEIN TIFY 9"/>
    <property type="match status" value="1"/>
</dbReference>
<dbReference type="InterPro" id="IPR018467">
    <property type="entry name" value="CCT_CS"/>
</dbReference>
<dbReference type="EMBL" id="NMUH01002146">
    <property type="protein sequence ID" value="MQL98132.1"/>
    <property type="molecule type" value="Genomic_DNA"/>
</dbReference>
<dbReference type="PANTHER" id="PTHR33077">
    <property type="entry name" value="PROTEIN TIFY 4A-RELATED-RELATED"/>
    <property type="match status" value="1"/>
</dbReference>
<keyword evidence="8" id="KW-1185">Reference proteome</keyword>
<comment type="domain">
    <text evidence="4">The jas domain is required for interaction with COI1.</text>
</comment>
<dbReference type="Proteomes" id="UP000652761">
    <property type="component" value="Unassembled WGS sequence"/>
</dbReference>
<organism evidence="7 8">
    <name type="scientific">Colocasia esculenta</name>
    <name type="common">Wild taro</name>
    <name type="synonym">Arum esculentum</name>
    <dbReference type="NCBI Taxonomy" id="4460"/>
    <lineage>
        <taxon>Eukaryota</taxon>
        <taxon>Viridiplantae</taxon>
        <taxon>Streptophyta</taxon>
        <taxon>Embryophyta</taxon>
        <taxon>Tracheophyta</taxon>
        <taxon>Spermatophyta</taxon>
        <taxon>Magnoliopsida</taxon>
        <taxon>Liliopsida</taxon>
        <taxon>Araceae</taxon>
        <taxon>Aroideae</taxon>
        <taxon>Colocasieae</taxon>
        <taxon>Colocasia</taxon>
    </lineage>
</organism>
<keyword evidence="3" id="KW-0832">Ubl conjugation</keyword>
<dbReference type="Pfam" id="PF09425">
    <property type="entry name" value="Jas_motif"/>
    <property type="match status" value="1"/>
</dbReference>
<evidence type="ECO:0000256" key="2">
    <source>
        <dbReference type="ARBA" id="ARBA00022819"/>
    </source>
</evidence>
<dbReference type="PROSITE" id="PS51320">
    <property type="entry name" value="TIFY"/>
    <property type="match status" value="1"/>
</dbReference>
<name>A0A843VHC2_COLES</name>
<feature type="domain" description="Tify" evidence="6">
    <location>
        <begin position="92"/>
        <end position="126"/>
    </location>
</feature>
<evidence type="ECO:0000256" key="4">
    <source>
        <dbReference type="RuleBase" id="RU369065"/>
    </source>
</evidence>
<gene>
    <name evidence="7" type="ORF">Taro_030836</name>
</gene>
<proteinExistence type="inferred from homology"/>
<dbReference type="GO" id="GO:2000022">
    <property type="term" value="P:regulation of jasmonic acid mediated signaling pathway"/>
    <property type="evidence" value="ECO:0007669"/>
    <property type="project" value="UniProtKB-UniRule"/>
</dbReference>
<evidence type="ECO:0000313" key="8">
    <source>
        <dbReference type="Proteomes" id="UP000652761"/>
    </source>
</evidence>
<dbReference type="GO" id="GO:0005634">
    <property type="term" value="C:nucleus"/>
    <property type="evidence" value="ECO:0007669"/>
    <property type="project" value="UniProtKB-SubCell"/>
</dbReference>
<evidence type="ECO:0000259" key="6">
    <source>
        <dbReference type="PROSITE" id="PS51320"/>
    </source>
</evidence>
<evidence type="ECO:0000256" key="1">
    <source>
        <dbReference type="ARBA" id="ARBA00008614"/>
    </source>
</evidence>
<evidence type="ECO:0000256" key="5">
    <source>
        <dbReference type="SAM" id="MobiDB-lite"/>
    </source>
</evidence>
<dbReference type="GO" id="GO:0009611">
    <property type="term" value="P:response to wounding"/>
    <property type="evidence" value="ECO:0007669"/>
    <property type="project" value="UniProtKB-UniRule"/>
</dbReference>
<accession>A0A843VHC2</accession>
<comment type="similarity">
    <text evidence="1 4">Belongs to the TIFY/JAZ family.</text>
</comment>
<keyword evidence="4" id="KW-0539">Nucleus</keyword>
<sequence>MSKAYVEIDFFQMEKLNNSSSRSSSPELAPSSFRGIQSVVSRINPQLLKTVMAAEQSRSSDSPTSSNPPSPSRATSPPLLPAHKPSSRGSSPDPDTAPLTIFYHGNVITVNVPRHKAEDIMRMAETGVDRTEEALQQLGGNQLDGDLPIARKKSLHRFLEKRKERLMSASPYHKFMASCPC</sequence>
<comment type="subcellular location">
    <subcellularLocation>
        <location evidence="4">Nucleus</location>
    </subcellularLocation>
</comment>
<dbReference type="Pfam" id="PF06200">
    <property type="entry name" value="tify"/>
    <property type="match status" value="1"/>
</dbReference>
<comment type="caution">
    <text evidence="7">The sequence shown here is derived from an EMBL/GenBank/DDBJ whole genome shotgun (WGS) entry which is preliminary data.</text>
</comment>
<reference evidence="7" key="1">
    <citation type="submission" date="2017-07" db="EMBL/GenBank/DDBJ databases">
        <title>Taro Niue Genome Assembly and Annotation.</title>
        <authorList>
            <person name="Atibalentja N."/>
            <person name="Keating K."/>
            <person name="Fields C.J."/>
        </authorList>
    </citation>
    <scope>NUCLEOTIDE SEQUENCE</scope>
    <source>
        <strain evidence="7">Niue_2</strain>
        <tissue evidence="7">Leaf</tissue>
    </source>
</reference>
<dbReference type="AlphaFoldDB" id="A0A843VHC2"/>
<dbReference type="InterPro" id="IPR010399">
    <property type="entry name" value="Tify_dom"/>
</dbReference>
<keyword evidence="2 4" id="KW-1184">Jasmonic acid signaling pathway</keyword>
<dbReference type="GO" id="GO:0031347">
    <property type="term" value="P:regulation of defense response"/>
    <property type="evidence" value="ECO:0007669"/>
    <property type="project" value="UniProtKB-UniRule"/>
</dbReference>
<protein>
    <recommendedName>
        <fullName evidence="4">Protein TIFY</fullName>
    </recommendedName>
    <alternativeName>
        <fullName evidence="4">Jasmonate ZIM domain-containing protein</fullName>
    </alternativeName>
</protein>
<dbReference type="OrthoDB" id="1914366at2759"/>
<evidence type="ECO:0000256" key="3">
    <source>
        <dbReference type="ARBA" id="ARBA00022843"/>
    </source>
</evidence>
<dbReference type="InterPro" id="IPR040390">
    <property type="entry name" value="TIFY/JAZ"/>
</dbReference>
<evidence type="ECO:0000313" key="7">
    <source>
        <dbReference type="EMBL" id="MQL98132.1"/>
    </source>
</evidence>